<sequence>METIKINDKNYNVSFIDTEDTIKNMIALREGTFTNFVKYIVYKPKAKDIQIDLLSNHLKGVDLDYLPKRIADLHDWEIPNTDLALEWLELNRNGKVEEYDLELHEIFQKINSVNFWGAHAIQVAYKDYQSKKAKVLKELAVLVKQEQEFRTEYSKYKPLDTTKFLQDSVIIEYQITITLDSLEAFNSINLNSSIPYVRLRTADQTYYKLLKTLIPQKEWLEGESTLLFKIYRPGEKEGWGTATIDYYTGDTEPYRAVMTIESTVGTDKGKKKTSEEAIKNSIISVFTGADIKITSRNEKGVKGVFAIPEMSISRDVFLDLITNEPMVSHYLYVDETRDLSSQKGVLYLYYSPGDSESQILTVFLSERTASRSDIFYTSKELLLFTPYLNIRVSRAMNLDQIDRFKQAFAVILDVYRKKFDSIAKVYEAVIPGFKNANTLVHKKSAGINKRIKALQTQDSELFIHGYPTSCERKRQPIPILDKDQKKWEKQGRQVMNYPKGSTNLFICSTDTLYKFPGLMKNKLKNSEEYPYLPCCYPVNQKTGKKTLNVYLKDLTTVSHSKTTNIVTKKAVEAGKLGYLPRNIYYILHKSAAKNEEFLRQGVAISNNSFIETVLLALDPDYEKIPNSDKVEYVRDFRNNLAAQKVASVIQELYDLDEEKIVKDILDPEVIFDSKIFTGLLEAYYDCQIIVFTRTDQQQNGEFEIPRYTQGYLYNKLIPGKKTVLVYKHMGMRSDNLENPHYELIVKKYKKITTWYFENELLLRNVYSYFLQSYKLYLIGIGRYAAITLPPESLADVVGQVIDRYGKTRGYTFEDGIYIATSPLAPADDIYIVEAPIERPTWKQVLNFVKTHGLTVTHQDISEDQAIGVSVDFPSIPYVYIPFKPTSVLKGIATAQHLGFSVPTKENILKKTLNNRKIADFLMQLMLYGFSIWYRDQIKEPENKQEQENIANLPLANQQVSEKALLLGLIDQYLTEQLVVIPDHNYNIEDLPRRLSINNSFFQDDKLIVNSQEAYDRLSYYLRFMLIKNKSLVLRYTERTYLDNYYTYADDFQERKGQLIFVGGLSVSNWIETQEHGISNQVHTIPHPYFDEPFFFSHWALNGGKPVIFQNVKYGNYGRALAVAVKYAKDKINIGHDALPVKDIDHTVYFFDEGVLKKDGTSPVKIWKFAEDFYAAILVP</sequence>
<proteinExistence type="predicted"/>
<protein>
    <submittedName>
        <fullName evidence="1">Early transcription factor large subunit-like protein</fullName>
    </submittedName>
</protein>
<dbReference type="Pfam" id="PF19061">
    <property type="entry name" value="DUF5757"/>
    <property type="match status" value="1"/>
</dbReference>
<name>A0A481YZW5_9VIRU</name>
<dbReference type="InterPro" id="IPR043920">
    <property type="entry name" value="DUF5757"/>
</dbReference>
<organism evidence="1">
    <name type="scientific">Marseillevirus LCMAC202</name>
    <dbReference type="NCBI Taxonomy" id="2506606"/>
    <lineage>
        <taxon>Viruses</taxon>
        <taxon>Varidnaviria</taxon>
        <taxon>Bamfordvirae</taxon>
        <taxon>Nucleocytoviricota</taxon>
        <taxon>Megaviricetes</taxon>
        <taxon>Pimascovirales</taxon>
        <taxon>Pimascovirales incertae sedis</taxon>
        <taxon>Marseilleviridae</taxon>
    </lineage>
</organism>
<reference evidence="1" key="1">
    <citation type="journal article" date="2019" name="MBio">
        <title>Virus Genomes from Deep Sea Sediments Expand the Ocean Megavirome and Support Independent Origins of Viral Gigantism.</title>
        <authorList>
            <person name="Backstrom D."/>
            <person name="Yutin N."/>
            <person name="Jorgensen S.L."/>
            <person name="Dharamshi J."/>
            <person name="Homa F."/>
            <person name="Zaremba-Niedwiedzka K."/>
            <person name="Spang A."/>
            <person name="Wolf Y.I."/>
            <person name="Koonin E.V."/>
            <person name="Ettema T.J."/>
        </authorList>
    </citation>
    <scope>NUCLEOTIDE SEQUENCE</scope>
</reference>
<gene>
    <name evidence="1" type="ORF">LCMAC202_03680</name>
</gene>
<evidence type="ECO:0000313" key="1">
    <source>
        <dbReference type="EMBL" id="QBK88006.1"/>
    </source>
</evidence>
<dbReference type="EMBL" id="MK500372">
    <property type="protein sequence ID" value="QBK88006.1"/>
    <property type="molecule type" value="Genomic_DNA"/>
</dbReference>
<accession>A0A481YZW5</accession>